<feature type="region of interest" description="Disordered" evidence="1">
    <location>
        <begin position="1"/>
        <end position="21"/>
    </location>
</feature>
<keyword evidence="3" id="KW-1185">Reference proteome</keyword>
<sequence>MPSVQGRATTTSKKTPKVPINPRLFEALDGNMPTDKPFPSVRLSDLPSEYATLVHRKRDQVPKDYRDNQHWLTCQECGKRGKYDLGLIAVHPEQYQKRNGPSFNAANEEALDNWESNVVEHIQCTGYFRCKHCNAAGNWAFPKDFMMFLLASMLRTNYEESFEESIVQLGHFQTFDGSEPKWATDAEEHLLDLIHETPNDAFLWNRLGNVYNRGGVPELAVVAFEESLRCDAGQVESHVLLANILYHLDEFDACIHHSHLALVHARYYKKLNAQALHDMLCVLLRNLLDVTMVTGNTDLFLPPMELAQSVAEEHGKHASSSERVLDIRSFDFYLDDIQSFSGLANIYLGKQVRSPGAGTFRRHRTKKKKRR</sequence>
<name>A0ABY6Z398_9BACL</name>
<dbReference type="SUPFAM" id="SSF48452">
    <property type="entry name" value="TPR-like"/>
    <property type="match status" value="1"/>
</dbReference>
<proteinExistence type="predicted"/>
<dbReference type="InterPro" id="IPR011990">
    <property type="entry name" value="TPR-like_helical_dom_sf"/>
</dbReference>
<evidence type="ECO:0000313" key="2">
    <source>
        <dbReference type="EMBL" id="WAH36801.1"/>
    </source>
</evidence>
<gene>
    <name evidence="2" type="ORF">NZD86_21950</name>
</gene>
<reference evidence="2" key="1">
    <citation type="submission" date="2022-08" db="EMBL/GenBank/DDBJ databases">
        <title>Alicyclobacillus dauci DSM2870, complete genome.</title>
        <authorList>
            <person name="Wang Q."/>
            <person name="Cai R."/>
            <person name="Wang Z."/>
        </authorList>
    </citation>
    <scope>NUCLEOTIDE SEQUENCE</scope>
    <source>
        <strain evidence="2">DSM 28700</strain>
    </source>
</reference>
<dbReference type="Gene3D" id="1.25.40.10">
    <property type="entry name" value="Tetratricopeptide repeat domain"/>
    <property type="match status" value="1"/>
</dbReference>
<dbReference type="Proteomes" id="UP001164803">
    <property type="component" value="Chromosome"/>
</dbReference>
<feature type="compositionally biased region" description="Polar residues" evidence="1">
    <location>
        <begin position="1"/>
        <end position="13"/>
    </location>
</feature>
<evidence type="ECO:0008006" key="4">
    <source>
        <dbReference type="Google" id="ProtNLM"/>
    </source>
</evidence>
<dbReference type="EMBL" id="CP104064">
    <property type="protein sequence ID" value="WAH36801.1"/>
    <property type="molecule type" value="Genomic_DNA"/>
</dbReference>
<dbReference type="RefSeq" id="WP_268044188.1">
    <property type="nucleotide sequence ID" value="NZ_CP104064.1"/>
</dbReference>
<organism evidence="2 3">
    <name type="scientific">Alicyclobacillus dauci</name>
    <dbReference type="NCBI Taxonomy" id="1475485"/>
    <lineage>
        <taxon>Bacteria</taxon>
        <taxon>Bacillati</taxon>
        <taxon>Bacillota</taxon>
        <taxon>Bacilli</taxon>
        <taxon>Bacillales</taxon>
        <taxon>Alicyclobacillaceae</taxon>
        <taxon>Alicyclobacillus</taxon>
    </lineage>
</organism>
<accession>A0ABY6Z398</accession>
<dbReference type="InterPro" id="IPR019734">
    <property type="entry name" value="TPR_rpt"/>
</dbReference>
<evidence type="ECO:0000256" key="1">
    <source>
        <dbReference type="SAM" id="MobiDB-lite"/>
    </source>
</evidence>
<evidence type="ECO:0000313" key="3">
    <source>
        <dbReference type="Proteomes" id="UP001164803"/>
    </source>
</evidence>
<dbReference type="SMART" id="SM00028">
    <property type="entry name" value="TPR"/>
    <property type="match status" value="2"/>
</dbReference>
<protein>
    <recommendedName>
        <fullName evidence="4">Tetratricopeptide repeat-containing protein</fullName>
    </recommendedName>
</protein>